<keyword evidence="3 4" id="KW-0472">Membrane</keyword>
<dbReference type="SUPFAM" id="SSF103506">
    <property type="entry name" value="Mitochondrial carrier"/>
    <property type="match status" value="1"/>
</dbReference>
<dbReference type="Gene3D" id="1.50.40.10">
    <property type="entry name" value="Mitochondrial carrier domain"/>
    <property type="match status" value="1"/>
</dbReference>
<dbReference type="FunFam" id="2.40.10.10:FF:000096">
    <property type="entry name" value="Glyoxysomal processing protease glyoxysomal"/>
    <property type="match status" value="1"/>
</dbReference>
<dbReference type="GO" id="GO:0005777">
    <property type="term" value="C:peroxisome"/>
    <property type="evidence" value="ECO:0007669"/>
    <property type="project" value="InterPro"/>
</dbReference>
<dbReference type="Proteomes" id="UP001152561">
    <property type="component" value="Unassembled WGS sequence"/>
</dbReference>
<proteinExistence type="predicted"/>
<dbReference type="Gene3D" id="2.40.10.10">
    <property type="entry name" value="Trypsin-like serine proteases"/>
    <property type="match status" value="2"/>
</dbReference>
<feature type="repeat" description="Solcar" evidence="4">
    <location>
        <begin position="748"/>
        <end position="841"/>
    </location>
</feature>
<evidence type="ECO:0000256" key="2">
    <source>
        <dbReference type="ARBA" id="ARBA00022692"/>
    </source>
</evidence>
<evidence type="ECO:0000256" key="4">
    <source>
        <dbReference type="PROSITE-ProRule" id="PRU00282"/>
    </source>
</evidence>
<protein>
    <recommendedName>
        <fullName evidence="7">Glyoxysomal processing protease, glyoxysomal</fullName>
    </recommendedName>
</protein>
<reference evidence="6" key="1">
    <citation type="journal article" date="2023" name="Proc. Natl. Acad. Sci. U.S.A.">
        <title>Genomic and structural basis for evolution of tropane alkaloid biosynthesis.</title>
        <authorList>
            <person name="Wanga Y.-J."/>
            <person name="Taina T."/>
            <person name="Yua J.-Y."/>
            <person name="Lia J."/>
            <person name="Xua B."/>
            <person name="Chenc J."/>
            <person name="D'Auriad J.C."/>
            <person name="Huanga J.-P."/>
            <person name="Huanga S.-X."/>
        </authorList>
    </citation>
    <scope>NUCLEOTIDE SEQUENCE [LARGE SCALE GENOMIC DNA]</scope>
    <source>
        <strain evidence="6">cv. KIB-2019</strain>
    </source>
</reference>
<dbReference type="PANTHER" id="PTHR21004">
    <property type="entry name" value="SERINE PROTEASE-RELATED"/>
    <property type="match status" value="1"/>
</dbReference>
<evidence type="ECO:0008006" key="7">
    <source>
        <dbReference type="Google" id="ProtNLM"/>
    </source>
</evidence>
<organism evidence="5 6">
    <name type="scientific">Anisodus acutangulus</name>
    <dbReference type="NCBI Taxonomy" id="402998"/>
    <lineage>
        <taxon>Eukaryota</taxon>
        <taxon>Viridiplantae</taxon>
        <taxon>Streptophyta</taxon>
        <taxon>Embryophyta</taxon>
        <taxon>Tracheophyta</taxon>
        <taxon>Spermatophyta</taxon>
        <taxon>Magnoliopsida</taxon>
        <taxon>eudicotyledons</taxon>
        <taxon>Gunneridae</taxon>
        <taxon>Pentapetalae</taxon>
        <taxon>asterids</taxon>
        <taxon>lamiids</taxon>
        <taxon>Solanales</taxon>
        <taxon>Solanaceae</taxon>
        <taxon>Solanoideae</taxon>
        <taxon>Hyoscyameae</taxon>
        <taxon>Anisodus</taxon>
    </lineage>
</organism>
<dbReference type="InterPro" id="IPR043504">
    <property type="entry name" value="Peptidase_S1_PA_chymotrypsin"/>
</dbReference>
<dbReference type="InterPro" id="IPR009003">
    <property type="entry name" value="Peptidase_S1_PA"/>
</dbReference>
<dbReference type="PROSITE" id="PS50920">
    <property type="entry name" value="SOLCAR"/>
    <property type="match status" value="1"/>
</dbReference>
<dbReference type="InterPro" id="IPR023395">
    <property type="entry name" value="MCP_dom_sf"/>
</dbReference>
<dbReference type="GO" id="GO:0016485">
    <property type="term" value="P:protein processing"/>
    <property type="evidence" value="ECO:0007669"/>
    <property type="project" value="InterPro"/>
</dbReference>
<name>A0A9Q1LYZ4_9SOLA</name>
<keyword evidence="6" id="KW-1185">Reference proteome</keyword>
<dbReference type="SUPFAM" id="SSF50494">
    <property type="entry name" value="Trypsin-like serine proteases"/>
    <property type="match status" value="2"/>
</dbReference>
<dbReference type="GO" id="GO:0004252">
    <property type="term" value="F:serine-type endopeptidase activity"/>
    <property type="evidence" value="ECO:0007669"/>
    <property type="project" value="InterPro"/>
</dbReference>
<dbReference type="Pfam" id="PF00153">
    <property type="entry name" value="Mito_carr"/>
    <property type="match status" value="1"/>
</dbReference>
<evidence type="ECO:0000256" key="3">
    <source>
        <dbReference type="ARBA" id="ARBA00023136"/>
    </source>
</evidence>
<dbReference type="PANTHER" id="PTHR21004:SF0">
    <property type="entry name" value="PEROXISOMAL LEADER PEPTIDE-PROCESSING PROTEASE"/>
    <property type="match status" value="1"/>
</dbReference>
<dbReference type="InterPro" id="IPR039245">
    <property type="entry name" value="TYSND1/DEG15"/>
</dbReference>
<evidence type="ECO:0000313" key="6">
    <source>
        <dbReference type="Proteomes" id="UP001152561"/>
    </source>
</evidence>
<comment type="subcellular location">
    <subcellularLocation>
        <location evidence="1">Membrane</location>
        <topology evidence="1">Multi-pass membrane protein</topology>
    </subcellularLocation>
</comment>
<dbReference type="InterPro" id="IPR018108">
    <property type="entry name" value="MCP_transmembrane"/>
</dbReference>
<comment type="caution">
    <text evidence="5">The sequence shown here is derived from an EMBL/GenBank/DDBJ whole genome shotgun (WGS) entry which is preliminary data.</text>
</comment>
<accession>A0A9Q1LYZ4</accession>
<sequence>MGLPEVVVVARNYAVMVRIQGPDPKGLKMRKHAFHLYNSGKTTLSASGMLLPSSIMNASVSKQIQGDSKLQSIGGHILVLTVASVIEPFVVQQDRGGISKDKPKLIPGAQIDILREGENRLQNDLKVINKEGLNWLPAELLKVVDIPVSSAAVQSLIEGSSSSNEHGWEVGWSLAAYGNAHQSFTNTKRRQVEQISFPSQTPMAEAQSSLPSIIGTSTTRIALLRVPSNPYEDLPPLKVSHWSRRGDLLLAMGSPFGILSPSHFSNSISVGSIANSYPPSPRNKALLIADIRCLPGMEGSPVLGEHAELIGLLSRPLRQRATAAEIQMVIPWEAITSACGSLLQEEQQTRRKTHFNNGNIISMEKESPFNNIEDGPTNDTQEHLLTGPVPPSSIEKAMASICLITVDDGAWASGVLLNKQGLLLTNAHLLEPWRFGKTSVSGSGYNTKSNVVFTPSDQSEHPGDEKFGIHCRNKHLLQKELKTPQFFVDNEQGSFRVNLANTSSKTIRVRLDFMDPWVWTNAKVVHVSRGPLDVALLQLQLVPDELCPITVDFMHPSPGSKAYILGHGLFGPRCDFLPSACVGAIAKVVEAKRPLLDQSCLGGHFPAMLETTAAVHPGGSGGAVVNSEGHMIALVTSNARHGGGTVIPHLNFSIPCAALKPIFKFAEDMQDLSPLEYLDKPDEQLSSVWALTPPLSSKQSPSLLHLPMLPRGGSNDDAKGSKFAKFIADQEAMLKSATQLGKVKGLYLGATSSFIGMAFESSLSFGIYSQSKRFLQCRMQVQGTDFMVPKSTRFTGALECALKTVQQEGLTGMFRGGFATLLRESVGNAVFFSTYEYARYFMHLQLKGASSESSQLIDVGVGIMSGGLGGIAFWSAILPLDVAKTIIQTTPEKNHPRNPFSVLKVRMLYRFRSYTGKSFPANAAAIVAWELSAKLLGIRRDQ</sequence>
<evidence type="ECO:0000313" key="5">
    <source>
        <dbReference type="EMBL" id="KAJ8545500.1"/>
    </source>
</evidence>
<dbReference type="Pfam" id="PF13365">
    <property type="entry name" value="Trypsin_2"/>
    <property type="match status" value="2"/>
</dbReference>
<dbReference type="GO" id="GO:0016020">
    <property type="term" value="C:membrane"/>
    <property type="evidence" value="ECO:0007669"/>
    <property type="project" value="UniProtKB-SubCell"/>
</dbReference>
<keyword evidence="2 4" id="KW-0812">Transmembrane</keyword>
<gene>
    <name evidence="5" type="ORF">K7X08_018083</name>
</gene>
<dbReference type="EMBL" id="JAJAGQ010000013">
    <property type="protein sequence ID" value="KAJ8545500.1"/>
    <property type="molecule type" value="Genomic_DNA"/>
</dbReference>
<dbReference type="FunFam" id="2.40.10.10:FF:000074">
    <property type="entry name" value="glyoxysomal processing protease, glyoxysomal-like"/>
    <property type="match status" value="1"/>
</dbReference>
<evidence type="ECO:0000256" key="1">
    <source>
        <dbReference type="ARBA" id="ARBA00004141"/>
    </source>
</evidence>
<dbReference type="OrthoDB" id="17845at2759"/>
<dbReference type="AlphaFoldDB" id="A0A9Q1LYZ4"/>